<evidence type="ECO:0000259" key="2">
    <source>
        <dbReference type="Pfam" id="PF00345"/>
    </source>
</evidence>
<dbReference type="Proteomes" id="UP000494201">
    <property type="component" value="Unassembled WGS sequence"/>
</dbReference>
<reference evidence="3 6" key="2">
    <citation type="submission" date="2021-02" db="EMBL/GenBank/DDBJ databases">
        <title>Draft genome of the type strains Burkholderia anthina DSM16086.</title>
        <authorList>
            <person name="Hertel R."/>
            <person name="Meissner J."/>
            <person name="Poehlein A."/>
            <person name="Daniel R."/>
            <person name="Commichau F.M."/>
        </authorList>
    </citation>
    <scope>NUCLEOTIDE SEQUENCE [LARGE SCALE GENOMIC DNA]</scope>
    <source>
        <strain evidence="3 6">DSM 16086</strain>
    </source>
</reference>
<name>A0A6P2GAN5_9BURK</name>
<protein>
    <submittedName>
        <fullName evidence="4">Fimbriae-assembly chaperone</fullName>
    </submittedName>
    <submittedName>
        <fullName evidence="3">Molecular chaperone</fullName>
    </submittedName>
</protein>
<dbReference type="Gene3D" id="2.60.40.10">
    <property type="entry name" value="Immunoglobulins"/>
    <property type="match status" value="1"/>
</dbReference>
<evidence type="ECO:0000256" key="1">
    <source>
        <dbReference type="SAM" id="SignalP"/>
    </source>
</evidence>
<accession>A0A6P2GAN5</accession>
<dbReference type="PANTHER" id="PTHR30251:SF4">
    <property type="entry name" value="SLR1668 PROTEIN"/>
    <property type="match status" value="1"/>
</dbReference>
<dbReference type="InterPro" id="IPR008962">
    <property type="entry name" value="PapD-like_sf"/>
</dbReference>
<keyword evidence="1" id="KW-0732">Signal</keyword>
<feature type="domain" description="Pili assembly chaperone N-terminal" evidence="2">
    <location>
        <begin position="48"/>
        <end position="162"/>
    </location>
</feature>
<dbReference type="EMBL" id="CABVLY010000013">
    <property type="protein sequence ID" value="VVU50773.1"/>
    <property type="molecule type" value="Genomic_DNA"/>
</dbReference>
<feature type="chain" id="PRO_5026912081" evidence="1">
    <location>
        <begin position="36"/>
        <end position="276"/>
    </location>
</feature>
<dbReference type="PANTHER" id="PTHR30251">
    <property type="entry name" value="PILUS ASSEMBLY CHAPERONE"/>
    <property type="match status" value="1"/>
</dbReference>
<organism evidence="4 5">
    <name type="scientific">Burkholderia anthina</name>
    <dbReference type="NCBI Taxonomy" id="179879"/>
    <lineage>
        <taxon>Bacteria</taxon>
        <taxon>Pseudomonadati</taxon>
        <taxon>Pseudomonadota</taxon>
        <taxon>Betaproteobacteria</taxon>
        <taxon>Burkholderiales</taxon>
        <taxon>Burkholderiaceae</taxon>
        <taxon>Burkholderia</taxon>
        <taxon>Burkholderia cepacia complex</taxon>
    </lineage>
</organism>
<dbReference type="SUPFAM" id="SSF49354">
    <property type="entry name" value="PapD-like"/>
    <property type="match status" value="1"/>
</dbReference>
<dbReference type="GO" id="GO:0030288">
    <property type="term" value="C:outer membrane-bounded periplasmic space"/>
    <property type="evidence" value="ECO:0007669"/>
    <property type="project" value="InterPro"/>
</dbReference>
<gene>
    <name evidence="4" type="ORF">BAN20980_03493</name>
    <name evidence="3" type="ORF">JQK92_17995</name>
</gene>
<dbReference type="InterPro" id="IPR013783">
    <property type="entry name" value="Ig-like_fold"/>
</dbReference>
<dbReference type="AlphaFoldDB" id="A0A6P2GAN5"/>
<dbReference type="RefSeq" id="WP_174926825.1">
    <property type="nucleotide sequence ID" value="NZ_CABVLY010000013.1"/>
</dbReference>
<dbReference type="GO" id="GO:0071555">
    <property type="term" value="P:cell wall organization"/>
    <property type="evidence" value="ECO:0007669"/>
    <property type="project" value="InterPro"/>
</dbReference>
<keyword evidence="6" id="KW-1185">Reference proteome</keyword>
<dbReference type="Pfam" id="PF00345">
    <property type="entry name" value="PapD_N"/>
    <property type="match status" value="1"/>
</dbReference>
<dbReference type="InterPro" id="IPR016147">
    <property type="entry name" value="Pili_assmbl_chaperone_N"/>
</dbReference>
<evidence type="ECO:0000313" key="6">
    <source>
        <dbReference type="Proteomes" id="UP000755577"/>
    </source>
</evidence>
<sequence length="276" mass="29888">MNDAVVDRRAATGLRRAVRAALAALAVTGAGAAHAAASVMIWPIDPVIESDQRAGALWLENRDTRPVTLQIRVLGWREEGGEDLYAEDQTRVAGSPPMATVPPGKRQLIRLTRLADTAPGTEDAYRVLIDEIPQPDDDAAAQDKQAQLGVKFQMHYSIPLFVYGQGIWTKPDPERKRDPATAAQPALGWHLERDGGRRWLVMTNRGRVHARITQVAFDAPGARSDVARGLLGYVLPGARMRWELPDSVKLAAQPKLVATVNGVAGVAIEPDAADAH</sequence>
<evidence type="ECO:0000313" key="5">
    <source>
        <dbReference type="Proteomes" id="UP000494201"/>
    </source>
</evidence>
<evidence type="ECO:0000313" key="3">
    <source>
        <dbReference type="EMBL" id="MBM2768311.1"/>
    </source>
</evidence>
<reference evidence="4 5" key="1">
    <citation type="submission" date="2019-09" db="EMBL/GenBank/DDBJ databases">
        <authorList>
            <person name="Depoorter E."/>
        </authorList>
    </citation>
    <scope>NUCLEOTIDE SEQUENCE [LARGE SCALE GENOMIC DNA]</scope>
    <source>
        <strain evidence="4">LMG 20980</strain>
    </source>
</reference>
<dbReference type="GeneID" id="56501540"/>
<dbReference type="Proteomes" id="UP000755577">
    <property type="component" value="Unassembled WGS sequence"/>
</dbReference>
<dbReference type="InterPro" id="IPR050643">
    <property type="entry name" value="Periplasmic_pilus_chap"/>
</dbReference>
<evidence type="ECO:0000313" key="4">
    <source>
        <dbReference type="EMBL" id="VVU50773.1"/>
    </source>
</evidence>
<proteinExistence type="predicted"/>
<dbReference type="EMBL" id="JAFCIQ010000012">
    <property type="protein sequence ID" value="MBM2768311.1"/>
    <property type="molecule type" value="Genomic_DNA"/>
</dbReference>
<feature type="signal peptide" evidence="1">
    <location>
        <begin position="1"/>
        <end position="35"/>
    </location>
</feature>